<dbReference type="Gene3D" id="3.30.470.10">
    <property type="match status" value="1"/>
</dbReference>
<evidence type="ECO:0000256" key="17">
    <source>
        <dbReference type="RuleBase" id="RU004516"/>
    </source>
</evidence>
<protein>
    <recommendedName>
        <fullName evidence="18">Branched-chain-amino-acid aminotransferase</fullName>
        <ecNumber evidence="18">2.6.1.42</ecNumber>
    </recommendedName>
</protein>
<dbReference type="GO" id="GO:0052655">
    <property type="term" value="F:L-valine-2-oxoglutarate transaminase activity"/>
    <property type="evidence" value="ECO:0007669"/>
    <property type="project" value="RHEA"/>
</dbReference>
<dbReference type="GO" id="GO:0009098">
    <property type="term" value="P:L-leucine biosynthetic process"/>
    <property type="evidence" value="ECO:0007669"/>
    <property type="project" value="UniProtKB-UniPathway"/>
</dbReference>
<evidence type="ECO:0000256" key="5">
    <source>
        <dbReference type="ARBA" id="ARBA00005072"/>
    </source>
</evidence>
<dbReference type="UniPathway" id="UPA00049">
    <property type="reaction ID" value="UER00062"/>
</dbReference>
<dbReference type="InterPro" id="IPR043131">
    <property type="entry name" value="BCAT-like_N"/>
</dbReference>
<dbReference type="GO" id="GO:0052654">
    <property type="term" value="F:L-leucine-2-oxoglutarate transaminase activity"/>
    <property type="evidence" value="ECO:0007669"/>
    <property type="project" value="RHEA"/>
</dbReference>
<dbReference type="CDD" id="cd01557">
    <property type="entry name" value="BCAT_beta_family"/>
    <property type="match status" value="1"/>
</dbReference>
<comment type="catalytic activity">
    <reaction evidence="14 18">
        <text>L-leucine + 2-oxoglutarate = 4-methyl-2-oxopentanoate + L-glutamate</text>
        <dbReference type="Rhea" id="RHEA:18321"/>
        <dbReference type="ChEBI" id="CHEBI:16810"/>
        <dbReference type="ChEBI" id="CHEBI:17865"/>
        <dbReference type="ChEBI" id="CHEBI:29985"/>
        <dbReference type="ChEBI" id="CHEBI:57427"/>
        <dbReference type="EC" id="2.6.1.42"/>
    </reaction>
</comment>
<dbReference type="AlphaFoldDB" id="A0A1G7WXY0"/>
<evidence type="ECO:0000256" key="12">
    <source>
        <dbReference type="ARBA" id="ARBA00048212"/>
    </source>
</evidence>
<comment type="function">
    <text evidence="2">Acts on leucine, isoleucine and valine.</text>
</comment>
<dbReference type="PIRSF" id="PIRSF006468">
    <property type="entry name" value="BCAT1"/>
    <property type="match status" value="1"/>
</dbReference>
<evidence type="ECO:0000256" key="15">
    <source>
        <dbReference type="PIRSR" id="PIRSR006468-1"/>
    </source>
</evidence>
<comment type="pathway">
    <text evidence="3">Amino-acid biosynthesis; L-isoleucine biosynthesis; L-isoleucine from 2-oxobutanoate: step 4/4.</text>
</comment>
<reference evidence="20" key="1">
    <citation type="submission" date="2016-10" db="EMBL/GenBank/DDBJ databases">
        <authorList>
            <person name="Varghese N."/>
            <person name="Submissions S."/>
        </authorList>
    </citation>
    <scope>NUCLEOTIDE SEQUENCE [LARGE SCALE GENOMIC DNA]</scope>
    <source>
        <strain evidence="20">DSM 527</strain>
    </source>
</reference>
<dbReference type="PANTHER" id="PTHR11825">
    <property type="entry name" value="SUBGROUP IIII AMINOTRANSFERASE"/>
    <property type="match status" value="1"/>
</dbReference>
<evidence type="ECO:0000256" key="8">
    <source>
        <dbReference type="ARBA" id="ARBA00022605"/>
    </source>
</evidence>
<dbReference type="PANTHER" id="PTHR11825:SF44">
    <property type="entry name" value="BRANCHED-CHAIN-AMINO-ACID AMINOTRANSFERASE"/>
    <property type="match status" value="1"/>
</dbReference>
<dbReference type="GO" id="GO:0052656">
    <property type="term" value="F:L-isoleucine-2-oxoglutarate transaminase activity"/>
    <property type="evidence" value="ECO:0007669"/>
    <property type="project" value="RHEA"/>
</dbReference>
<proteinExistence type="inferred from homology"/>
<accession>A0A1G7WXY0</accession>
<keyword evidence="9 18" id="KW-0808">Transferase</keyword>
<dbReference type="EMBL" id="FNBN01000006">
    <property type="protein sequence ID" value="SDG76807.1"/>
    <property type="molecule type" value="Genomic_DNA"/>
</dbReference>
<comment type="pathway">
    <text evidence="4">Amino-acid biosynthesis; L-valine biosynthesis; L-valine from pyruvate: step 4/4.</text>
</comment>
<evidence type="ECO:0000313" key="19">
    <source>
        <dbReference type="EMBL" id="SDG76807.1"/>
    </source>
</evidence>
<name>A0A1G7WXY0_CHIFI</name>
<dbReference type="InterPro" id="IPR018300">
    <property type="entry name" value="Aminotrans_IV_CS"/>
</dbReference>
<evidence type="ECO:0000256" key="4">
    <source>
        <dbReference type="ARBA" id="ARBA00004931"/>
    </source>
</evidence>
<evidence type="ECO:0000256" key="1">
    <source>
        <dbReference type="ARBA" id="ARBA00001933"/>
    </source>
</evidence>
<evidence type="ECO:0000256" key="6">
    <source>
        <dbReference type="ARBA" id="ARBA00009320"/>
    </source>
</evidence>
<dbReference type="InterPro" id="IPR043132">
    <property type="entry name" value="BCAT-like_C"/>
</dbReference>
<keyword evidence="11 18" id="KW-0100">Branched-chain amino acid biosynthesis</keyword>
<keyword evidence="7 18" id="KW-0032">Aminotransferase</keyword>
<dbReference type="NCBIfam" id="TIGR01123">
    <property type="entry name" value="ilvE_II"/>
    <property type="match status" value="1"/>
</dbReference>
<evidence type="ECO:0000256" key="14">
    <source>
        <dbReference type="ARBA" id="ARBA00049229"/>
    </source>
</evidence>
<sequence>MVLMMAVDNPTTNAVLEEAVKKIKVTRTSESRINEIDFNNLVFGKKYADHMLVADFDGKEWKNAEILPFQNLSVSPSNAAWHYGQAIFEGIKAYKDPQGEPMIFRPYDNYARFNASAERMGMPYMPEWLFIGGMDMLINLDRDWVPTNEGSSLYLRPFMIAADEFIGVRPSDTYKFVIINSPSGPYFNKPIRLLVQDKYIRAFPGGVGYAKAAGNYGGAMYPTMQARKQGFDQILWVDGLEYKYLQECGTMNVFAIIGNKAITPDLTQGTILAGVTRASVMDILSDMGLTVEERPISIEEIVAAWKAGTLREVFGTGTASSVAYVEDLHYKEHEIHLDTTRYAVGDELLERLDAIRTGRAEDTRNWNYKVSKH</sequence>
<dbReference type="UniPathway" id="UPA00047">
    <property type="reaction ID" value="UER00058"/>
</dbReference>
<comment type="cofactor">
    <cofactor evidence="1 17">
        <name>pyridoxal 5'-phosphate</name>
        <dbReference type="ChEBI" id="CHEBI:597326"/>
    </cofactor>
</comment>
<dbReference type="Gene3D" id="3.20.10.10">
    <property type="entry name" value="D-amino Acid Aminotransferase, subunit A, domain 2"/>
    <property type="match status" value="1"/>
</dbReference>
<dbReference type="STRING" id="104663.SAMN04488121_106212"/>
<comment type="similarity">
    <text evidence="6 16">Belongs to the class-IV pyridoxal-phosphate-dependent aminotransferase family.</text>
</comment>
<evidence type="ECO:0000256" key="3">
    <source>
        <dbReference type="ARBA" id="ARBA00004824"/>
    </source>
</evidence>
<dbReference type="InterPro" id="IPR033939">
    <property type="entry name" value="BCAT_family"/>
</dbReference>
<dbReference type="GO" id="GO:0009099">
    <property type="term" value="P:L-valine biosynthetic process"/>
    <property type="evidence" value="ECO:0007669"/>
    <property type="project" value="UniProtKB-UniPathway"/>
</dbReference>
<evidence type="ECO:0000256" key="13">
    <source>
        <dbReference type="ARBA" id="ARBA00048798"/>
    </source>
</evidence>
<comment type="catalytic activity">
    <reaction evidence="13 18">
        <text>L-isoleucine + 2-oxoglutarate = (S)-3-methyl-2-oxopentanoate + L-glutamate</text>
        <dbReference type="Rhea" id="RHEA:24801"/>
        <dbReference type="ChEBI" id="CHEBI:16810"/>
        <dbReference type="ChEBI" id="CHEBI:29985"/>
        <dbReference type="ChEBI" id="CHEBI:35146"/>
        <dbReference type="ChEBI" id="CHEBI:58045"/>
        <dbReference type="EC" id="2.6.1.42"/>
    </reaction>
</comment>
<evidence type="ECO:0000256" key="2">
    <source>
        <dbReference type="ARBA" id="ARBA00003109"/>
    </source>
</evidence>
<feature type="modified residue" description="N6-(pyridoxal phosphate)lysine" evidence="15">
    <location>
        <position position="211"/>
    </location>
</feature>
<evidence type="ECO:0000256" key="10">
    <source>
        <dbReference type="ARBA" id="ARBA00022898"/>
    </source>
</evidence>
<gene>
    <name evidence="19" type="ORF">SAMN04488121_106212</name>
</gene>
<organism evidence="19 20">
    <name type="scientific">Chitinophaga filiformis</name>
    <name type="common">Myxococcus filiformis</name>
    <name type="synonym">Flexibacter filiformis</name>
    <dbReference type="NCBI Taxonomy" id="104663"/>
    <lineage>
        <taxon>Bacteria</taxon>
        <taxon>Pseudomonadati</taxon>
        <taxon>Bacteroidota</taxon>
        <taxon>Chitinophagia</taxon>
        <taxon>Chitinophagales</taxon>
        <taxon>Chitinophagaceae</taxon>
        <taxon>Chitinophaga</taxon>
    </lineage>
</organism>
<comment type="catalytic activity">
    <reaction evidence="12 18">
        <text>L-valine + 2-oxoglutarate = 3-methyl-2-oxobutanoate + L-glutamate</text>
        <dbReference type="Rhea" id="RHEA:24813"/>
        <dbReference type="ChEBI" id="CHEBI:11851"/>
        <dbReference type="ChEBI" id="CHEBI:16810"/>
        <dbReference type="ChEBI" id="CHEBI:29985"/>
        <dbReference type="ChEBI" id="CHEBI:57762"/>
        <dbReference type="EC" id="2.6.1.42"/>
    </reaction>
</comment>
<dbReference type="Proteomes" id="UP000199045">
    <property type="component" value="Unassembled WGS sequence"/>
</dbReference>
<evidence type="ECO:0000256" key="7">
    <source>
        <dbReference type="ARBA" id="ARBA00022576"/>
    </source>
</evidence>
<dbReference type="Pfam" id="PF01063">
    <property type="entry name" value="Aminotran_4"/>
    <property type="match status" value="1"/>
</dbReference>
<dbReference type="NCBIfam" id="NF009897">
    <property type="entry name" value="PRK13357.1"/>
    <property type="match status" value="1"/>
</dbReference>
<keyword evidence="10 17" id="KW-0663">Pyridoxal phosphate</keyword>
<dbReference type="InterPro" id="IPR001544">
    <property type="entry name" value="Aminotrans_IV"/>
</dbReference>
<dbReference type="PROSITE" id="PS00770">
    <property type="entry name" value="AA_TRANSFER_CLASS_4"/>
    <property type="match status" value="1"/>
</dbReference>
<dbReference type="SUPFAM" id="SSF56752">
    <property type="entry name" value="D-aminoacid aminotransferase-like PLP-dependent enzymes"/>
    <property type="match status" value="1"/>
</dbReference>
<dbReference type="UniPathway" id="UPA00048">
    <property type="reaction ID" value="UER00073"/>
</dbReference>
<evidence type="ECO:0000256" key="18">
    <source>
        <dbReference type="RuleBase" id="RU004517"/>
    </source>
</evidence>
<evidence type="ECO:0000313" key="20">
    <source>
        <dbReference type="Proteomes" id="UP000199045"/>
    </source>
</evidence>
<dbReference type="GO" id="GO:0009097">
    <property type="term" value="P:isoleucine biosynthetic process"/>
    <property type="evidence" value="ECO:0007669"/>
    <property type="project" value="UniProtKB-UniPathway"/>
</dbReference>
<comment type="pathway">
    <text evidence="5">Amino-acid biosynthesis; L-leucine biosynthesis; L-leucine from 3-methyl-2-oxobutanoate: step 4/4.</text>
</comment>
<evidence type="ECO:0000256" key="16">
    <source>
        <dbReference type="RuleBase" id="RU004106"/>
    </source>
</evidence>
<evidence type="ECO:0000256" key="11">
    <source>
        <dbReference type="ARBA" id="ARBA00023304"/>
    </source>
</evidence>
<dbReference type="InterPro" id="IPR036038">
    <property type="entry name" value="Aminotransferase-like"/>
</dbReference>
<evidence type="ECO:0000256" key="9">
    <source>
        <dbReference type="ARBA" id="ARBA00022679"/>
    </source>
</evidence>
<keyword evidence="8 18" id="KW-0028">Amino-acid biosynthesis</keyword>
<dbReference type="EC" id="2.6.1.42" evidence="18"/>
<dbReference type="InterPro" id="IPR005786">
    <property type="entry name" value="B_amino_transII"/>
</dbReference>